<dbReference type="Pfam" id="PF19055">
    <property type="entry name" value="ABC2_membrane_7"/>
    <property type="match status" value="1"/>
</dbReference>
<name>A0ABQ9U5T4_SAGOE</name>
<dbReference type="InterPro" id="IPR003439">
    <property type="entry name" value="ABC_transporter-like_ATP-bd"/>
</dbReference>
<evidence type="ECO:0000313" key="9">
    <source>
        <dbReference type="EMBL" id="KAK2092414.1"/>
    </source>
</evidence>
<evidence type="ECO:0000256" key="1">
    <source>
        <dbReference type="ARBA" id="ARBA00004141"/>
    </source>
</evidence>
<comment type="caution">
    <text evidence="9">The sequence shown here is derived from an EMBL/GenBank/DDBJ whole genome shotgun (WGS) entry which is preliminary data.</text>
</comment>
<accession>A0ABQ9U5T4</accession>
<sequence>MNSGPMSDTLLSSLTVRETLHYTALLAIRGGSPGFFQKKVEAVMAELSLSHVADRLIGNYNLGGISIGERRRVSIAAQLLQDPMPQRSGLSLLAEVMLFDEPTTGLDCMTANQIVVLLVELARRNRIVALTIHQPRSELFQLFDKIAILSFGELVFCGTPVEMLDFFNDCGYPCPEHSNPFDFYTDLTSVDTQSKEREIETYKRVQMIESAYKKSAICHKTLENIERTKHLKTLPMVPFKTKDSPGVFSKLDVLLR</sequence>
<dbReference type="Gene3D" id="3.40.50.300">
    <property type="entry name" value="P-loop containing nucleotide triphosphate hydrolases"/>
    <property type="match status" value="1"/>
</dbReference>
<keyword evidence="9" id="KW-0547">Nucleotide-binding</keyword>
<organism evidence="9 10">
    <name type="scientific">Saguinus oedipus</name>
    <name type="common">Cotton-top tamarin</name>
    <name type="synonym">Oedipomidas oedipus</name>
    <dbReference type="NCBI Taxonomy" id="9490"/>
    <lineage>
        <taxon>Eukaryota</taxon>
        <taxon>Metazoa</taxon>
        <taxon>Chordata</taxon>
        <taxon>Craniata</taxon>
        <taxon>Vertebrata</taxon>
        <taxon>Euteleostomi</taxon>
        <taxon>Mammalia</taxon>
        <taxon>Eutheria</taxon>
        <taxon>Euarchontoglires</taxon>
        <taxon>Primates</taxon>
        <taxon>Haplorrhini</taxon>
        <taxon>Platyrrhini</taxon>
        <taxon>Cebidae</taxon>
        <taxon>Callitrichinae</taxon>
        <taxon>Saguinus</taxon>
    </lineage>
</organism>
<feature type="domain" description="ABC transporter" evidence="7">
    <location>
        <begin position="8"/>
        <end position="103"/>
    </location>
</feature>
<dbReference type="InterPro" id="IPR027417">
    <property type="entry name" value="P-loop_NTPase"/>
</dbReference>
<dbReference type="InterPro" id="IPR050352">
    <property type="entry name" value="ABCG_transporters"/>
</dbReference>
<evidence type="ECO:0000256" key="6">
    <source>
        <dbReference type="ARBA" id="ARBA00023136"/>
    </source>
</evidence>
<keyword evidence="4" id="KW-0812">Transmembrane</keyword>
<keyword evidence="5" id="KW-1133">Transmembrane helix</keyword>
<dbReference type="InterPro" id="IPR043926">
    <property type="entry name" value="ABCG_dom"/>
</dbReference>
<evidence type="ECO:0000256" key="2">
    <source>
        <dbReference type="ARBA" id="ARBA00005814"/>
    </source>
</evidence>
<comment type="subcellular location">
    <subcellularLocation>
        <location evidence="1">Membrane</location>
        <topology evidence="1">Multi-pass membrane protein</topology>
    </subcellularLocation>
</comment>
<evidence type="ECO:0000256" key="5">
    <source>
        <dbReference type="ARBA" id="ARBA00022989"/>
    </source>
</evidence>
<gene>
    <name evidence="9" type="primary">ABCG5_2</name>
    <name evidence="9" type="ORF">P7K49_028942</name>
</gene>
<keyword evidence="3" id="KW-0813">Transport</keyword>
<keyword evidence="10" id="KW-1185">Reference proteome</keyword>
<reference evidence="9 10" key="1">
    <citation type="submission" date="2023-05" db="EMBL/GenBank/DDBJ databases">
        <title>B98-5 Cell Line De Novo Hybrid Assembly: An Optical Mapping Approach.</title>
        <authorList>
            <person name="Kananen K."/>
            <person name="Auerbach J.A."/>
            <person name="Kautto E."/>
            <person name="Blachly J.S."/>
        </authorList>
    </citation>
    <scope>NUCLEOTIDE SEQUENCE [LARGE SCALE GENOMIC DNA]</scope>
    <source>
        <strain evidence="9">B95-8</strain>
        <tissue evidence="9">Cell line</tissue>
    </source>
</reference>
<dbReference type="GO" id="GO:0005524">
    <property type="term" value="F:ATP binding"/>
    <property type="evidence" value="ECO:0007669"/>
    <property type="project" value="UniProtKB-KW"/>
</dbReference>
<dbReference type="SUPFAM" id="SSF52540">
    <property type="entry name" value="P-loop containing nucleoside triphosphate hydrolases"/>
    <property type="match status" value="1"/>
</dbReference>
<proteinExistence type="inferred from homology"/>
<dbReference type="PANTHER" id="PTHR48041">
    <property type="entry name" value="ABC TRANSPORTER G FAMILY MEMBER 28"/>
    <property type="match status" value="1"/>
</dbReference>
<keyword evidence="9" id="KW-0067">ATP-binding</keyword>
<dbReference type="PANTHER" id="PTHR48041:SF113">
    <property type="entry name" value="ATP-BINDING CASSETTE SUB-FAMILY G MEMBER 5"/>
    <property type="match status" value="1"/>
</dbReference>
<evidence type="ECO:0000256" key="4">
    <source>
        <dbReference type="ARBA" id="ARBA00022692"/>
    </source>
</evidence>
<evidence type="ECO:0000259" key="8">
    <source>
        <dbReference type="Pfam" id="PF19055"/>
    </source>
</evidence>
<evidence type="ECO:0000256" key="3">
    <source>
        <dbReference type="ARBA" id="ARBA00022448"/>
    </source>
</evidence>
<dbReference type="Proteomes" id="UP001266305">
    <property type="component" value="Unassembled WGS sequence"/>
</dbReference>
<comment type="similarity">
    <text evidence="2">Belongs to the ABC transporter superfamily. ABCG family. Eye pigment precursor importer (TC 3.A.1.204) subfamily.</text>
</comment>
<evidence type="ECO:0000259" key="7">
    <source>
        <dbReference type="Pfam" id="PF00005"/>
    </source>
</evidence>
<dbReference type="EMBL" id="JASSZA010000015">
    <property type="protein sequence ID" value="KAK2092414.1"/>
    <property type="molecule type" value="Genomic_DNA"/>
</dbReference>
<feature type="domain" description="ABC transporter family G" evidence="8">
    <location>
        <begin position="133"/>
        <end position="217"/>
    </location>
</feature>
<keyword evidence="6" id="KW-0472">Membrane</keyword>
<dbReference type="Pfam" id="PF00005">
    <property type="entry name" value="ABC_tran"/>
    <property type="match status" value="1"/>
</dbReference>
<evidence type="ECO:0000313" key="10">
    <source>
        <dbReference type="Proteomes" id="UP001266305"/>
    </source>
</evidence>
<protein>
    <submittedName>
        <fullName evidence="9">ATP-binding cassette sub- G member 5</fullName>
    </submittedName>
</protein>